<comment type="caution">
    <text evidence="1">The sequence shown here is derived from an EMBL/GenBank/DDBJ whole genome shotgun (WGS) entry which is preliminary data.</text>
</comment>
<proteinExistence type="predicted"/>
<gene>
    <name evidence="1" type="ORF">LCGC14_2502360</name>
</gene>
<dbReference type="AlphaFoldDB" id="A0A0F9DDB9"/>
<dbReference type="EMBL" id="LAZR01039939">
    <property type="protein sequence ID" value="KKL15761.1"/>
    <property type="molecule type" value="Genomic_DNA"/>
</dbReference>
<accession>A0A0F9DDB9</accession>
<protein>
    <submittedName>
        <fullName evidence="1">Uncharacterized protein</fullName>
    </submittedName>
</protein>
<name>A0A0F9DDB9_9ZZZZ</name>
<reference evidence="1" key="1">
    <citation type="journal article" date="2015" name="Nature">
        <title>Complex archaea that bridge the gap between prokaryotes and eukaryotes.</title>
        <authorList>
            <person name="Spang A."/>
            <person name="Saw J.H."/>
            <person name="Jorgensen S.L."/>
            <person name="Zaremba-Niedzwiedzka K."/>
            <person name="Martijn J."/>
            <person name="Lind A.E."/>
            <person name="van Eijk R."/>
            <person name="Schleper C."/>
            <person name="Guy L."/>
            <person name="Ettema T.J."/>
        </authorList>
    </citation>
    <scope>NUCLEOTIDE SEQUENCE</scope>
</reference>
<evidence type="ECO:0000313" key="1">
    <source>
        <dbReference type="EMBL" id="KKL15761.1"/>
    </source>
</evidence>
<sequence length="71" mass="8233">MANTYRPDKAVSIRNIPADATDRKKMNDSFKGRKANQERIKTERFAKIEERRKARREGRAGKINIEVTGEN</sequence>
<organism evidence="1">
    <name type="scientific">marine sediment metagenome</name>
    <dbReference type="NCBI Taxonomy" id="412755"/>
    <lineage>
        <taxon>unclassified sequences</taxon>
        <taxon>metagenomes</taxon>
        <taxon>ecological metagenomes</taxon>
    </lineage>
</organism>